<accession>A0ABD1W1Y6</accession>
<reference evidence="2" key="1">
    <citation type="submission" date="2024-07" db="EMBL/GenBank/DDBJ databases">
        <title>Two chromosome-level genome assemblies of Korean endemic species Abeliophyllum distichum and Forsythia ovata (Oleaceae).</title>
        <authorList>
            <person name="Jang H."/>
        </authorList>
    </citation>
    <scope>NUCLEOTIDE SEQUENCE [LARGE SCALE GENOMIC DNA]</scope>
</reference>
<organism evidence="1 2">
    <name type="scientific">Abeliophyllum distichum</name>
    <dbReference type="NCBI Taxonomy" id="126358"/>
    <lineage>
        <taxon>Eukaryota</taxon>
        <taxon>Viridiplantae</taxon>
        <taxon>Streptophyta</taxon>
        <taxon>Embryophyta</taxon>
        <taxon>Tracheophyta</taxon>
        <taxon>Spermatophyta</taxon>
        <taxon>Magnoliopsida</taxon>
        <taxon>eudicotyledons</taxon>
        <taxon>Gunneridae</taxon>
        <taxon>Pentapetalae</taxon>
        <taxon>asterids</taxon>
        <taxon>lamiids</taxon>
        <taxon>Lamiales</taxon>
        <taxon>Oleaceae</taxon>
        <taxon>Forsythieae</taxon>
        <taxon>Abeliophyllum</taxon>
    </lineage>
</organism>
<proteinExistence type="predicted"/>
<gene>
    <name evidence="1" type="ORF">Adt_03801</name>
</gene>
<sequence length="215" mass="24673">MKFILAGVLGSVHFATDDEGPSSPKYTNKRKTAIKEKGKTGEKNILVSTDRHMEDDHIHLTKGANLMQTDCDQTVGDSLVLNLHFLPLMLGEMWKVMRSCVFSHMPEGLSKRKIEDVEKVLVIYNRKDSVVKACKRMVTDLEVVEDEKSKEVHHLKRKITSLKKFCETSMARVMEREEEIDNIRSTLARAQHDAMETIKLHWNTSTICMRMELSL</sequence>
<dbReference type="Proteomes" id="UP001604336">
    <property type="component" value="Unassembled WGS sequence"/>
</dbReference>
<name>A0ABD1W1Y6_9LAMI</name>
<dbReference type="EMBL" id="JBFOLK010000001">
    <property type="protein sequence ID" value="KAL2542823.1"/>
    <property type="molecule type" value="Genomic_DNA"/>
</dbReference>
<keyword evidence="2" id="KW-1185">Reference proteome</keyword>
<protein>
    <submittedName>
        <fullName evidence="1">Uncharacterized protein</fullName>
    </submittedName>
</protein>
<evidence type="ECO:0000313" key="2">
    <source>
        <dbReference type="Proteomes" id="UP001604336"/>
    </source>
</evidence>
<dbReference type="AlphaFoldDB" id="A0ABD1W1Y6"/>
<comment type="caution">
    <text evidence="1">The sequence shown here is derived from an EMBL/GenBank/DDBJ whole genome shotgun (WGS) entry which is preliminary data.</text>
</comment>
<evidence type="ECO:0000313" key="1">
    <source>
        <dbReference type="EMBL" id="KAL2542823.1"/>
    </source>
</evidence>